<proteinExistence type="predicted"/>
<dbReference type="AlphaFoldDB" id="A0A2I0I7Z6"/>
<organism evidence="1 2">
    <name type="scientific">Punica granatum</name>
    <name type="common">Pomegranate</name>
    <dbReference type="NCBI Taxonomy" id="22663"/>
    <lineage>
        <taxon>Eukaryota</taxon>
        <taxon>Viridiplantae</taxon>
        <taxon>Streptophyta</taxon>
        <taxon>Embryophyta</taxon>
        <taxon>Tracheophyta</taxon>
        <taxon>Spermatophyta</taxon>
        <taxon>Magnoliopsida</taxon>
        <taxon>eudicotyledons</taxon>
        <taxon>Gunneridae</taxon>
        <taxon>Pentapetalae</taxon>
        <taxon>rosids</taxon>
        <taxon>malvids</taxon>
        <taxon>Myrtales</taxon>
        <taxon>Lythraceae</taxon>
        <taxon>Punica</taxon>
    </lineage>
</organism>
<comment type="caution">
    <text evidence="1">The sequence shown here is derived from an EMBL/GenBank/DDBJ whole genome shotgun (WGS) entry which is preliminary data.</text>
</comment>
<name>A0A2I0I7Z6_PUNGR</name>
<accession>A0A2I0I7Z6</accession>
<dbReference type="STRING" id="22663.A0A2I0I7Z6"/>
<dbReference type="EMBL" id="PGOL01003664">
    <property type="protein sequence ID" value="PKI40124.1"/>
    <property type="molecule type" value="Genomic_DNA"/>
</dbReference>
<dbReference type="Proteomes" id="UP000233551">
    <property type="component" value="Unassembled WGS sequence"/>
</dbReference>
<keyword evidence="2" id="KW-1185">Reference proteome</keyword>
<reference evidence="1 2" key="1">
    <citation type="submission" date="2017-11" db="EMBL/GenBank/DDBJ databases">
        <title>De-novo sequencing of pomegranate (Punica granatum L.) genome.</title>
        <authorList>
            <person name="Akparov Z."/>
            <person name="Amiraslanov A."/>
            <person name="Hajiyeva S."/>
            <person name="Abbasov M."/>
            <person name="Kaur K."/>
            <person name="Hamwieh A."/>
            <person name="Solovyev V."/>
            <person name="Salamov A."/>
            <person name="Braich B."/>
            <person name="Kosarev P."/>
            <person name="Mahmoud A."/>
            <person name="Hajiyev E."/>
            <person name="Babayeva S."/>
            <person name="Izzatullayeva V."/>
            <person name="Mammadov A."/>
            <person name="Mammadov A."/>
            <person name="Sharifova S."/>
            <person name="Ojaghi J."/>
            <person name="Eynullazada K."/>
            <person name="Bayramov B."/>
            <person name="Abdulazimova A."/>
            <person name="Shahmuradov I."/>
        </authorList>
    </citation>
    <scope>NUCLEOTIDE SEQUENCE [LARGE SCALE GENOMIC DNA]</scope>
    <source>
        <strain evidence="2">cv. AG2017</strain>
        <tissue evidence="1">Leaf</tissue>
    </source>
</reference>
<evidence type="ECO:0000313" key="2">
    <source>
        <dbReference type="Proteomes" id="UP000233551"/>
    </source>
</evidence>
<protein>
    <submittedName>
        <fullName evidence="1">Uncharacterized protein</fullName>
    </submittedName>
</protein>
<evidence type="ECO:0000313" key="1">
    <source>
        <dbReference type="EMBL" id="PKI40124.1"/>
    </source>
</evidence>
<sequence length="70" mass="7659">MGLGDGDANGVNGLDLGINKNRYKRMDSDFAEEDEAVMSHQDGGMRQHSTRKYVFACAIFASLNSVLLGY</sequence>
<feature type="non-terminal residue" evidence="1">
    <location>
        <position position="70"/>
    </location>
</feature>
<gene>
    <name evidence="1" type="ORF">CRG98_039496</name>
</gene>